<name>A0A229T4Y3_9PSEU</name>
<dbReference type="PANTHER" id="PTHR30160:SF1">
    <property type="entry name" value="LIPOPOLYSACCHARIDE 1,2-N-ACETYLGLUCOSAMINETRANSFERASE-RELATED"/>
    <property type="match status" value="1"/>
</dbReference>
<reference evidence="4" key="1">
    <citation type="submission" date="2017-07" db="EMBL/GenBank/DDBJ databases">
        <title>Comparative genome mining reveals phylogenetic distribution patterns of secondary metabolites in Amycolatopsis.</title>
        <authorList>
            <person name="Adamek M."/>
            <person name="Alanjary M."/>
            <person name="Sales-Ortells H."/>
            <person name="Goodfellow M."/>
            <person name="Bull A.T."/>
            <person name="Kalinowski J."/>
            <person name="Ziemert N."/>
        </authorList>
    </citation>
    <scope>NUCLEOTIDE SEQUENCE [LARGE SCALE GENOMIC DNA]</scope>
    <source>
        <strain evidence="4">H5</strain>
    </source>
</reference>
<dbReference type="PANTHER" id="PTHR30160">
    <property type="entry name" value="TETRAACYLDISACCHARIDE 4'-KINASE-RELATED"/>
    <property type="match status" value="1"/>
</dbReference>
<dbReference type="Gene3D" id="3.40.50.2000">
    <property type="entry name" value="Glycogen Phosphorylase B"/>
    <property type="match status" value="2"/>
</dbReference>
<organism evidence="3 4">
    <name type="scientific">Amycolatopsis vastitatis</name>
    <dbReference type="NCBI Taxonomy" id="1905142"/>
    <lineage>
        <taxon>Bacteria</taxon>
        <taxon>Bacillati</taxon>
        <taxon>Actinomycetota</taxon>
        <taxon>Actinomycetes</taxon>
        <taxon>Pseudonocardiales</taxon>
        <taxon>Pseudonocardiaceae</taxon>
        <taxon>Amycolatopsis</taxon>
    </lineage>
</organism>
<evidence type="ECO:0000256" key="2">
    <source>
        <dbReference type="ARBA" id="ARBA00022679"/>
    </source>
</evidence>
<accession>A0A229T4Y3</accession>
<protein>
    <submittedName>
        <fullName evidence="3">Glycosyl transferase</fullName>
    </submittedName>
</protein>
<dbReference type="CDD" id="cd03789">
    <property type="entry name" value="GT9_LPS_heptosyltransferase"/>
    <property type="match status" value="1"/>
</dbReference>
<comment type="caution">
    <text evidence="3">The sequence shown here is derived from an EMBL/GenBank/DDBJ whole genome shotgun (WGS) entry which is preliminary data.</text>
</comment>
<sequence>MTRVLVARQDNLGDVLLAGPCVRAVAASASHVTLLAGPHGRAAAELLPGVDDVLTWTAPWIDPEPPPVTAEDTGEFVSLIRSRSFDRALILTSFHQSPLPLALLLRQAGVPWIGAISEDYPGSLLDLRHRVDGDPPEPVRMLSLAEAAGFSLPPDDHGALALRRPLPNTSRLTGGGAYVVVHPAASVPARQPSAGWSRGMVRALAADGHRVLVTGAPSERPLTQHVAGTSAVNLGGRTSLAELAAVLSGAQVVVAPNTGPAHLAAAAGTPVVSLFAPVVPPERWAPYGVPTVVLGDQRAPCRASRARVCPVPGHPCLDTIDPADVCRAVTALAQPGVVPPVPAAIAVQPPISLLTPLGPS</sequence>
<evidence type="ECO:0000256" key="1">
    <source>
        <dbReference type="ARBA" id="ARBA00022676"/>
    </source>
</evidence>
<dbReference type="InterPro" id="IPR051199">
    <property type="entry name" value="LPS_LOS_Heptosyltrfase"/>
</dbReference>
<dbReference type="Proteomes" id="UP000215199">
    <property type="component" value="Unassembled WGS sequence"/>
</dbReference>
<proteinExistence type="predicted"/>
<evidence type="ECO:0000313" key="4">
    <source>
        <dbReference type="Proteomes" id="UP000215199"/>
    </source>
</evidence>
<dbReference type="AlphaFoldDB" id="A0A229T4Y3"/>
<dbReference type="InterPro" id="IPR002201">
    <property type="entry name" value="Glyco_trans_9"/>
</dbReference>
<dbReference type="OrthoDB" id="9783989at2"/>
<dbReference type="Pfam" id="PF01075">
    <property type="entry name" value="Glyco_transf_9"/>
    <property type="match status" value="1"/>
</dbReference>
<keyword evidence="4" id="KW-1185">Reference proteome</keyword>
<dbReference type="GO" id="GO:0008713">
    <property type="term" value="F:ADP-heptose-lipopolysaccharide heptosyltransferase activity"/>
    <property type="evidence" value="ECO:0007669"/>
    <property type="project" value="TreeGrafter"/>
</dbReference>
<dbReference type="GO" id="GO:0009244">
    <property type="term" value="P:lipopolysaccharide core region biosynthetic process"/>
    <property type="evidence" value="ECO:0007669"/>
    <property type="project" value="TreeGrafter"/>
</dbReference>
<dbReference type="SUPFAM" id="SSF53756">
    <property type="entry name" value="UDP-Glycosyltransferase/glycogen phosphorylase"/>
    <property type="match status" value="1"/>
</dbReference>
<dbReference type="GO" id="GO:0005829">
    <property type="term" value="C:cytosol"/>
    <property type="evidence" value="ECO:0007669"/>
    <property type="project" value="TreeGrafter"/>
</dbReference>
<dbReference type="RefSeq" id="WP_093949363.1">
    <property type="nucleotide sequence ID" value="NZ_NMUL01000021.1"/>
</dbReference>
<dbReference type="EMBL" id="NMUL01000021">
    <property type="protein sequence ID" value="OXM66001.1"/>
    <property type="molecule type" value="Genomic_DNA"/>
</dbReference>
<keyword evidence="2 3" id="KW-0808">Transferase</keyword>
<gene>
    <name evidence="3" type="ORF">CF165_21800</name>
</gene>
<keyword evidence="1" id="KW-0328">Glycosyltransferase</keyword>
<evidence type="ECO:0000313" key="3">
    <source>
        <dbReference type="EMBL" id="OXM66001.1"/>
    </source>
</evidence>